<feature type="transmembrane region" description="Helical" evidence="1">
    <location>
        <begin position="111"/>
        <end position="127"/>
    </location>
</feature>
<dbReference type="EMBL" id="MHJJ01000001">
    <property type="protein sequence ID" value="OGY66381.1"/>
    <property type="molecule type" value="Genomic_DNA"/>
</dbReference>
<dbReference type="Proteomes" id="UP000177942">
    <property type="component" value="Unassembled WGS sequence"/>
</dbReference>
<proteinExistence type="predicted"/>
<comment type="caution">
    <text evidence="2">The sequence shown here is derived from an EMBL/GenBank/DDBJ whole genome shotgun (WGS) entry which is preliminary data.</text>
</comment>
<organism evidence="2 3">
    <name type="scientific">Candidatus Harrisonbacteria bacterium RIFCSPLOWO2_01_FULL_44_18</name>
    <dbReference type="NCBI Taxonomy" id="1798407"/>
    <lineage>
        <taxon>Bacteria</taxon>
        <taxon>Candidatus Harrisoniibacteriota</taxon>
    </lineage>
</organism>
<feature type="transmembrane region" description="Helical" evidence="1">
    <location>
        <begin position="87"/>
        <end position="105"/>
    </location>
</feature>
<name>A0A1G1ZPH0_9BACT</name>
<keyword evidence="1" id="KW-0812">Transmembrane</keyword>
<feature type="transmembrane region" description="Helical" evidence="1">
    <location>
        <begin position="28"/>
        <end position="50"/>
    </location>
</feature>
<dbReference type="AlphaFoldDB" id="A0A1G1ZPH0"/>
<evidence type="ECO:0000313" key="3">
    <source>
        <dbReference type="Proteomes" id="UP000177942"/>
    </source>
</evidence>
<dbReference type="STRING" id="1798407.A3A16_03360"/>
<accession>A0A1G1ZPH0</accession>
<feature type="transmembrane region" description="Helical" evidence="1">
    <location>
        <begin position="6"/>
        <end position="21"/>
    </location>
</feature>
<gene>
    <name evidence="2" type="ORF">A3A16_03360</name>
</gene>
<evidence type="ECO:0000256" key="1">
    <source>
        <dbReference type="SAM" id="Phobius"/>
    </source>
</evidence>
<sequence length="151" mass="16776">MGILIATISILTITGIVWTFGKVTGFKICPICAGVSGTWLWMLIGMLFGQLPTSNFQLPTAILMGGSVVGLAYQFERHLLKNEKYHLLWKALFIPLGFLTVYSAVNFYWALAIPALLVLIVLALIFGRRSSRHQPASEAVEKLEEKMKKCC</sequence>
<keyword evidence="1" id="KW-1133">Transmembrane helix</keyword>
<reference evidence="2 3" key="1">
    <citation type="journal article" date="2016" name="Nat. Commun.">
        <title>Thousands of microbial genomes shed light on interconnected biogeochemical processes in an aquifer system.</title>
        <authorList>
            <person name="Anantharaman K."/>
            <person name="Brown C.T."/>
            <person name="Hug L.A."/>
            <person name="Sharon I."/>
            <person name="Castelle C.J."/>
            <person name="Probst A.J."/>
            <person name="Thomas B.C."/>
            <person name="Singh A."/>
            <person name="Wilkins M.J."/>
            <person name="Karaoz U."/>
            <person name="Brodie E.L."/>
            <person name="Williams K.H."/>
            <person name="Hubbard S.S."/>
            <person name="Banfield J.F."/>
        </authorList>
    </citation>
    <scope>NUCLEOTIDE SEQUENCE [LARGE SCALE GENOMIC DNA]</scope>
</reference>
<keyword evidence="1" id="KW-0472">Membrane</keyword>
<evidence type="ECO:0000313" key="2">
    <source>
        <dbReference type="EMBL" id="OGY66381.1"/>
    </source>
</evidence>
<feature type="transmembrane region" description="Helical" evidence="1">
    <location>
        <begin position="56"/>
        <end position="75"/>
    </location>
</feature>
<protein>
    <submittedName>
        <fullName evidence="2">Uncharacterized protein</fullName>
    </submittedName>
</protein>